<gene>
    <name evidence="2" type="ORF">EZS28_024457</name>
</gene>
<protein>
    <submittedName>
        <fullName evidence="2">Uncharacterized protein</fullName>
    </submittedName>
</protein>
<evidence type="ECO:0000313" key="2">
    <source>
        <dbReference type="EMBL" id="KAA6380018.1"/>
    </source>
</evidence>
<organism evidence="2 3">
    <name type="scientific">Streblomastix strix</name>
    <dbReference type="NCBI Taxonomy" id="222440"/>
    <lineage>
        <taxon>Eukaryota</taxon>
        <taxon>Metamonada</taxon>
        <taxon>Preaxostyla</taxon>
        <taxon>Oxymonadida</taxon>
        <taxon>Streblomastigidae</taxon>
        <taxon>Streblomastix</taxon>
    </lineage>
</organism>
<dbReference type="Proteomes" id="UP000324800">
    <property type="component" value="Unassembled WGS sequence"/>
</dbReference>
<feature type="region of interest" description="Disordered" evidence="1">
    <location>
        <begin position="92"/>
        <end position="131"/>
    </location>
</feature>
<evidence type="ECO:0000313" key="3">
    <source>
        <dbReference type="Proteomes" id="UP000324800"/>
    </source>
</evidence>
<dbReference type="AlphaFoldDB" id="A0A5J4VBS1"/>
<feature type="compositionally biased region" description="Polar residues" evidence="1">
    <location>
        <begin position="95"/>
        <end position="105"/>
    </location>
</feature>
<accession>A0A5J4VBS1</accession>
<feature type="compositionally biased region" description="Low complexity" evidence="1">
    <location>
        <begin position="108"/>
        <end position="121"/>
    </location>
</feature>
<dbReference type="EMBL" id="SNRW01008142">
    <property type="protein sequence ID" value="KAA6380018.1"/>
    <property type="molecule type" value="Genomic_DNA"/>
</dbReference>
<reference evidence="2 3" key="1">
    <citation type="submission" date="2019-03" db="EMBL/GenBank/DDBJ databases">
        <title>Single cell metagenomics reveals metabolic interactions within the superorganism composed of flagellate Streblomastix strix and complex community of Bacteroidetes bacteria on its surface.</title>
        <authorList>
            <person name="Treitli S.C."/>
            <person name="Kolisko M."/>
            <person name="Husnik F."/>
            <person name="Keeling P."/>
            <person name="Hampl V."/>
        </authorList>
    </citation>
    <scope>NUCLEOTIDE SEQUENCE [LARGE SCALE GENOMIC DNA]</scope>
    <source>
        <strain evidence="2">ST1C</strain>
    </source>
</reference>
<evidence type="ECO:0000256" key="1">
    <source>
        <dbReference type="SAM" id="MobiDB-lite"/>
    </source>
</evidence>
<sequence length="131" mass="15351">MQSINIINKGNQTSTLNNRKTWNLDPNYSPLRSQKRDSRRIMKTIERRKLQTQRADFSTDMSSDELEPNNRFILITLQYSTAKIHVRQRWKLRNSNRCSQSNMEEGTSMDSSSYPSPSCSSEENERKSSKQ</sequence>
<proteinExistence type="predicted"/>
<comment type="caution">
    <text evidence="2">The sequence shown here is derived from an EMBL/GenBank/DDBJ whole genome shotgun (WGS) entry which is preliminary data.</text>
</comment>
<name>A0A5J4VBS1_9EUKA</name>